<keyword evidence="2" id="KW-0441">Lipid A biosynthesis</keyword>
<dbReference type="InterPro" id="IPR007691">
    <property type="entry name" value="LpxD"/>
</dbReference>
<dbReference type="SUPFAM" id="SSF51161">
    <property type="entry name" value="Trimeric LpxA-like enzymes"/>
    <property type="match status" value="1"/>
</dbReference>
<evidence type="ECO:0000313" key="8">
    <source>
        <dbReference type="Proteomes" id="UP000270468"/>
    </source>
</evidence>
<evidence type="ECO:0000256" key="3">
    <source>
        <dbReference type="ARBA" id="ARBA00022679"/>
    </source>
</evidence>
<evidence type="ECO:0000256" key="1">
    <source>
        <dbReference type="ARBA" id="ARBA00022516"/>
    </source>
</evidence>
<dbReference type="OrthoDB" id="9784739at2"/>
<dbReference type="Gene3D" id="2.160.10.10">
    <property type="entry name" value="Hexapeptide repeat proteins"/>
    <property type="match status" value="1"/>
</dbReference>
<evidence type="ECO:0000256" key="2">
    <source>
        <dbReference type="ARBA" id="ARBA00022556"/>
    </source>
</evidence>
<dbReference type="Pfam" id="PF14602">
    <property type="entry name" value="Hexapep_2"/>
    <property type="match status" value="1"/>
</dbReference>
<protein>
    <submittedName>
        <fullName evidence="7">UDP-3-O-(3-hydroxymyristoyl)glucosamine N-acyltransferase</fullName>
        <ecNumber evidence="7">2.3.1.191</ecNumber>
    </submittedName>
</protein>
<dbReference type="InterPro" id="IPR018357">
    <property type="entry name" value="Hexapep_transf_CS"/>
</dbReference>
<sequence>MINIENITEFLDGTRIPYKYQGNKNLTIETYASIDNVKAKAISWIKDVEKMNSLVIEEIKESIIVSKEAENIGFEGLNFIYCENPKEVFFTILNHFFITETSKEYKSPNSVIESSHIGKGVYIGHNCYIGYNVVISDNVKIKNNVSIEGKVTIGKNSIISSGVIIGSDGFGYFQNDEGKNIKVPHFGGVTIGEDVEIGANTCIDRGTLNNTEIGNNVKVGNLCKIAHNVIIEENVSVISQSMIAGSVHLKKNSYIAPSVSIMNQITIGENSIVGLGTVVLKDVEDNVVVVGVPGKIIRRLEEDSL</sequence>
<name>A0A3P5XFY3_9BACL</name>
<dbReference type="EC" id="2.3.1.191" evidence="7"/>
<dbReference type="RefSeq" id="WP_124071812.1">
    <property type="nucleotide sequence ID" value="NZ_CBCRXF010000019.1"/>
</dbReference>
<evidence type="ECO:0000256" key="4">
    <source>
        <dbReference type="ARBA" id="ARBA00022737"/>
    </source>
</evidence>
<proteinExistence type="predicted"/>
<evidence type="ECO:0000256" key="5">
    <source>
        <dbReference type="ARBA" id="ARBA00023098"/>
    </source>
</evidence>
<evidence type="ECO:0000313" key="7">
    <source>
        <dbReference type="EMBL" id="VDC33695.1"/>
    </source>
</evidence>
<keyword evidence="5" id="KW-0443">Lipid metabolism</keyword>
<dbReference type="Gene3D" id="3.40.1390.10">
    <property type="entry name" value="MurE/MurF, N-terminal domain"/>
    <property type="match status" value="1"/>
</dbReference>
<dbReference type="PANTHER" id="PTHR43378">
    <property type="entry name" value="UDP-3-O-ACYLGLUCOSAMINE N-ACYLTRANSFERASE"/>
    <property type="match status" value="1"/>
</dbReference>
<evidence type="ECO:0000256" key="6">
    <source>
        <dbReference type="ARBA" id="ARBA00023315"/>
    </source>
</evidence>
<keyword evidence="6 7" id="KW-0012">Acyltransferase</keyword>
<reference evidence="7 8" key="1">
    <citation type="submission" date="2018-11" db="EMBL/GenBank/DDBJ databases">
        <authorList>
            <person name="Criscuolo A."/>
        </authorList>
    </citation>
    <scope>NUCLEOTIDE SEQUENCE [LARGE SCALE GENOMIC DNA]</scope>
    <source>
        <strain evidence="7">ATB-66</strain>
    </source>
</reference>
<dbReference type="AlphaFoldDB" id="A0A3P5XFY3"/>
<gene>
    <name evidence="7" type="primary">lpxD</name>
    <name evidence="7" type="ORF">FILTAD_03005</name>
</gene>
<dbReference type="GO" id="GO:0016020">
    <property type="term" value="C:membrane"/>
    <property type="evidence" value="ECO:0007669"/>
    <property type="project" value="GOC"/>
</dbReference>
<accession>A0A3P5XFY3</accession>
<keyword evidence="3 7" id="KW-0808">Transferase</keyword>
<dbReference type="CDD" id="cd03352">
    <property type="entry name" value="LbH_LpxD"/>
    <property type="match status" value="1"/>
</dbReference>
<dbReference type="InterPro" id="IPR011004">
    <property type="entry name" value="Trimer_LpxA-like_sf"/>
</dbReference>
<dbReference type="Proteomes" id="UP000270468">
    <property type="component" value="Unassembled WGS sequence"/>
</dbReference>
<keyword evidence="1" id="KW-0444">Lipid biosynthesis</keyword>
<dbReference type="InterPro" id="IPR001451">
    <property type="entry name" value="Hexapep"/>
</dbReference>
<keyword evidence="8" id="KW-1185">Reference proteome</keyword>
<keyword evidence="4" id="KW-0677">Repeat</keyword>
<dbReference type="Pfam" id="PF00132">
    <property type="entry name" value="Hexapep"/>
    <property type="match status" value="1"/>
</dbReference>
<dbReference type="GO" id="GO:0009245">
    <property type="term" value="P:lipid A biosynthetic process"/>
    <property type="evidence" value="ECO:0007669"/>
    <property type="project" value="UniProtKB-KW"/>
</dbReference>
<dbReference type="GO" id="GO:0016410">
    <property type="term" value="F:N-acyltransferase activity"/>
    <property type="evidence" value="ECO:0007669"/>
    <property type="project" value="InterPro"/>
</dbReference>
<dbReference type="GO" id="GO:0103118">
    <property type="term" value="F:UDP-3-O-[(3R)-3-hydroxyacyl]-glucosamine N-acyltransferase activity"/>
    <property type="evidence" value="ECO:0007669"/>
    <property type="project" value="UniProtKB-EC"/>
</dbReference>
<dbReference type="EMBL" id="UXAV01000054">
    <property type="protein sequence ID" value="VDC33695.1"/>
    <property type="molecule type" value="Genomic_DNA"/>
</dbReference>
<dbReference type="PANTHER" id="PTHR43378:SF2">
    <property type="entry name" value="UDP-3-O-ACYLGLUCOSAMINE N-ACYLTRANSFERASE 1, MITOCHONDRIAL-RELATED"/>
    <property type="match status" value="1"/>
</dbReference>
<dbReference type="PROSITE" id="PS00101">
    <property type="entry name" value="HEXAPEP_TRANSFERASES"/>
    <property type="match status" value="1"/>
</dbReference>
<organism evidence="7 8">
    <name type="scientific">Filibacter tadaridae</name>
    <dbReference type="NCBI Taxonomy" id="2483811"/>
    <lineage>
        <taxon>Bacteria</taxon>
        <taxon>Bacillati</taxon>
        <taxon>Bacillota</taxon>
        <taxon>Bacilli</taxon>
        <taxon>Bacillales</taxon>
        <taxon>Caryophanaceae</taxon>
        <taxon>Filibacter</taxon>
    </lineage>
</organism>